<proteinExistence type="predicted"/>
<sequence>MQQIGIDFQVIFLGAADNSNLLAKPRWNLCAVNSP</sequence>
<evidence type="ECO:0000313" key="2">
    <source>
        <dbReference type="Proteomes" id="UP000277577"/>
    </source>
</evidence>
<dbReference type="Proteomes" id="UP000277577">
    <property type="component" value="Chromosome"/>
</dbReference>
<gene>
    <name evidence="1" type="ORF">NCTC11976_00737</name>
</gene>
<protein>
    <submittedName>
        <fullName evidence="1">Uncharacterized protein</fullName>
    </submittedName>
</protein>
<accession>A0ABY6T314</accession>
<name>A0ABY6T314_9GAMM</name>
<evidence type="ECO:0000313" key="1">
    <source>
        <dbReference type="EMBL" id="VEB34233.1"/>
    </source>
</evidence>
<keyword evidence="2" id="KW-1185">Reference proteome</keyword>
<reference evidence="1 2" key="1">
    <citation type="submission" date="2018-12" db="EMBL/GenBank/DDBJ databases">
        <authorList>
            <consortium name="Pathogen Informatics"/>
        </authorList>
    </citation>
    <scope>NUCLEOTIDE SEQUENCE [LARGE SCALE GENOMIC DNA]</scope>
    <source>
        <strain evidence="1 2">NCTC11976</strain>
    </source>
</reference>
<organism evidence="1 2">
    <name type="scientific">Legionella cherrii</name>
    <dbReference type="NCBI Taxonomy" id="28084"/>
    <lineage>
        <taxon>Bacteria</taxon>
        <taxon>Pseudomonadati</taxon>
        <taxon>Pseudomonadota</taxon>
        <taxon>Gammaproteobacteria</taxon>
        <taxon>Legionellales</taxon>
        <taxon>Legionellaceae</taxon>
        <taxon>Legionella</taxon>
    </lineage>
</organism>
<dbReference type="EMBL" id="LR134173">
    <property type="protein sequence ID" value="VEB34233.1"/>
    <property type="molecule type" value="Genomic_DNA"/>
</dbReference>